<evidence type="ECO:0000256" key="1">
    <source>
        <dbReference type="SAM" id="Coils"/>
    </source>
</evidence>
<reference evidence="2 3" key="1">
    <citation type="submission" date="2023-10" db="EMBL/GenBank/DDBJ databases">
        <title>Virgibacillus soli CC-YMP-6 genome.</title>
        <authorList>
            <person name="Miliotis G."/>
            <person name="Sengupta P."/>
            <person name="Hameed A."/>
            <person name="Chuvochina M."/>
            <person name="Mcdonagh F."/>
            <person name="Simpson A.C."/>
            <person name="Singh N.K."/>
            <person name="Rekha P.D."/>
            <person name="Raman K."/>
            <person name="Hugenholtz P."/>
            <person name="Venkateswaran K."/>
        </authorList>
    </citation>
    <scope>NUCLEOTIDE SEQUENCE [LARGE SCALE GENOMIC DNA]</scope>
    <source>
        <strain evidence="2 3">CC-YMP-6</strain>
    </source>
</reference>
<accession>A0ABU5CQF7</accession>
<protein>
    <recommendedName>
        <fullName evidence="4">Cell division protein FtsL</fullName>
    </recommendedName>
</protein>
<sequence>MVLYSSTTDSLNRKLQTLEHQVQQQEVKNAGLQFEIKELSRPERIIKKAKESGLTIQNAEIKKATSSKSNE</sequence>
<evidence type="ECO:0008006" key="4">
    <source>
        <dbReference type="Google" id="ProtNLM"/>
    </source>
</evidence>
<comment type="caution">
    <text evidence="2">The sequence shown here is derived from an EMBL/GenBank/DDBJ whole genome shotgun (WGS) entry which is preliminary data.</text>
</comment>
<dbReference type="RefSeq" id="WP_320379780.1">
    <property type="nucleotide sequence ID" value="NZ_JAWDIQ010000001.1"/>
</dbReference>
<feature type="coiled-coil region" evidence="1">
    <location>
        <begin position="8"/>
        <end position="35"/>
    </location>
</feature>
<evidence type="ECO:0000313" key="3">
    <source>
        <dbReference type="Proteomes" id="UP001275315"/>
    </source>
</evidence>
<keyword evidence="3" id="KW-1185">Reference proteome</keyword>
<proteinExistence type="predicted"/>
<keyword evidence="1" id="KW-0175">Coiled coil</keyword>
<gene>
    <name evidence="2" type="ORF">RWD45_05125</name>
</gene>
<name>A0ABU5CQF7_9BACI</name>
<dbReference type="EMBL" id="JAWDIQ010000001">
    <property type="protein sequence ID" value="MDY0408101.1"/>
    <property type="molecule type" value="Genomic_DNA"/>
</dbReference>
<organism evidence="2 3">
    <name type="scientific">Paracerasibacillus soli</name>
    <dbReference type="NCBI Taxonomy" id="480284"/>
    <lineage>
        <taxon>Bacteria</taxon>
        <taxon>Bacillati</taxon>
        <taxon>Bacillota</taxon>
        <taxon>Bacilli</taxon>
        <taxon>Bacillales</taxon>
        <taxon>Bacillaceae</taxon>
        <taxon>Paracerasibacillus</taxon>
    </lineage>
</organism>
<evidence type="ECO:0000313" key="2">
    <source>
        <dbReference type="EMBL" id="MDY0408101.1"/>
    </source>
</evidence>
<dbReference type="Proteomes" id="UP001275315">
    <property type="component" value="Unassembled WGS sequence"/>
</dbReference>